<reference evidence="1 2" key="1">
    <citation type="submission" date="2024-06" db="EMBL/GenBank/DDBJ databases">
        <title>The Natural Products Discovery Center: Release of the First 8490 Sequenced Strains for Exploring Actinobacteria Biosynthetic Diversity.</title>
        <authorList>
            <person name="Kalkreuter E."/>
            <person name="Kautsar S.A."/>
            <person name="Yang D."/>
            <person name="Bader C.D."/>
            <person name="Teijaro C.N."/>
            <person name="Fluegel L."/>
            <person name="Davis C.M."/>
            <person name="Simpson J.R."/>
            <person name="Lauterbach L."/>
            <person name="Steele A.D."/>
            <person name="Gui C."/>
            <person name="Meng S."/>
            <person name="Li G."/>
            <person name="Viehrig K."/>
            <person name="Ye F."/>
            <person name="Su P."/>
            <person name="Kiefer A.F."/>
            <person name="Nichols A."/>
            <person name="Cepeda A.J."/>
            <person name="Yan W."/>
            <person name="Fan B."/>
            <person name="Jiang Y."/>
            <person name="Adhikari A."/>
            <person name="Zheng C.-J."/>
            <person name="Schuster L."/>
            <person name="Cowan T.M."/>
            <person name="Smanski M.J."/>
            <person name="Chevrette M.G."/>
            <person name="De Carvalho L.P.S."/>
            <person name="Shen B."/>
        </authorList>
    </citation>
    <scope>NUCLEOTIDE SEQUENCE [LARGE SCALE GENOMIC DNA]</scope>
    <source>
        <strain evidence="1 2">NPDC053791</strain>
    </source>
</reference>
<evidence type="ECO:0000313" key="1">
    <source>
        <dbReference type="EMBL" id="MEV4928107.1"/>
    </source>
</evidence>
<protein>
    <submittedName>
        <fullName evidence="1">Uncharacterized protein</fullName>
    </submittedName>
</protein>
<dbReference type="Proteomes" id="UP001552479">
    <property type="component" value="Unassembled WGS sequence"/>
</dbReference>
<accession>A0ABV3J624</accession>
<name>A0ABV3J624_9ACTN</name>
<comment type="caution">
    <text evidence="1">The sequence shown here is derived from an EMBL/GenBank/DDBJ whole genome shotgun (WGS) entry which is preliminary data.</text>
</comment>
<evidence type="ECO:0000313" key="2">
    <source>
        <dbReference type="Proteomes" id="UP001552479"/>
    </source>
</evidence>
<sequence>MAAGRVGFLFLCNRDEPVTGSVTRTRLAAVRDNSAGAPFVVAGEHGSALDTLTLSCRSAPAPVGPALFFLPL</sequence>
<proteinExistence type="predicted"/>
<gene>
    <name evidence="1" type="ORF">AB0L03_35765</name>
</gene>
<dbReference type="EMBL" id="JBFASG010000079">
    <property type="protein sequence ID" value="MEV4928107.1"/>
    <property type="molecule type" value="Genomic_DNA"/>
</dbReference>
<organism evidence="1 2">
    <name type="scientific">Streptomyces roseoverticillatus</name>
    <dbReference type="NCBI Taxonomy" id="66429"/>
    <lineage>
        <taxon>Bacteria</taxon>
        <taxon>Bacillati</taxon>
        <taxon>Actinomycetota</taxon>
        <taxon>Actinomycetes</taxon>
        <taxon>Kitasatosporales</taxon>
        <taxon>Streptomycetaceae</taxon>
        <taxon>Streptomyces</taxon>
    </lineage>
</organism>
<dbReference type="RefSeq" id="WP_366091085.1">
    <property type="nucleotide sequence ID" value="NZ_JBFASG010000079.1"/>
</dbReference>
<keyword evidence="2" id="KW-1185">Reference proteome</keyword>